<gene>
    <name evidence="8" type="ORF">MU848_01105</name>
</gene>
<feature type="transmembrane region" description="Helical" evidence="6">
    <location>
        <begin position="379"/>
        <end position="401"/>
    </location>
</feature>
<evidence type="ECO:0000313" key="8">
    <source>
        <dbReference type="EMBL" id="MCK0530177.1"/>
    </source>
</evidence>
<dbReference type="RefSeq" id="WP_201531117.1">
    <property type="nucleotide sequence ID" value="NZ_JALKHS010000003.1"/>
</dbReference>
<dbReference type="PANTHER" id="PTHR43124">
    <property type="entry name" value="PURINE EFFLUX PUMP PBUE"/>
    <property type="match status" value="1"/>
</dbReference>
<reference evidence="8 9" key="1">
    <citation type="submission" date="2022-04" db="EMBL/GenBank/DDBJ databases">
        <authorList>
            <person name="Huq M.A."/>
        </authorList>
    </citation>
    <scope>NUCLEOTIDE SEQUENCE [LARGE SCALE GENOMIC DNA]</scope>
    <source>
        <strain evidence="8 9">MAH-33</strain>
    </source>
</reference>
<feature type="transmembrane region" description="Helical" evidence="6">
    <location>
        <begin position="138"/>
        <end position="158"/>
    </location>
</feature>
<feature type="transmembrane region" description="Helical" evidence="6">
    <location>
        <begin position="350"/>
        <end position="373"/>
    </location>
</feature>
<feature type="transmembrane region" description="Helical" evidence="6">
    <location>
        <begin position="105"/>
        <end position="126"/>
    </location>
</feature>
<comment type="caution">
    <text evidence="8">The sequence shown here is derived from an EMBL/GenBank/DDBJ whole genome shotgun (WGS) entry which is preliminary data.</text>
</comment>
<dbReference type="SUPFAM" id="SSF103473">
    <property type="entry name" value="MFS general substrate transporter"/>
    <property type="match status" value="1"/>
</dbReference>
<dbReference type="PANTHER" id="PTHR43124:SF3">
    <property type="entry name" value="CHLORAMPHENICOL EFFLUX PUMP RV0191"/>
    <property type="match status" value="1"/>
</dbReference>
<keyword evidence="5 6" id="KW-0472">Membrane</keyword>
<dbReference type="PROSITE" id="PS50850">
    <property type="entry name" value="MFS"/>
    <property type="match status" value="1"/>
</dbReference>
<feature type="transmembrane region" description="Helical" evidence="6">
    <location>
        <begin position="12"/>
        <end position="32"/>
    </location>
</feature>
<proteinExistence type="predicted"/>
<feature type="transmembrane region" description="Helical" evidence="6">
    <location>
        <begin position="224"/>
        <end position="244"/>
    </location>
</feature>
<evidence type="ECO:0000256" key="6">
    <source>
        <dbReference type="SAM" id="Phobius"/>
    </source>
</evidence>
<feature type="transmembrane region" description="Helical" evidence="6">
    <location>
        <begin position="170"/>
        <end position="189"/>
    </location>
</feature>
<keyword evidence="4 6" id="KW-1133">Transmembrane helix</keyword>
<keyword evidence="9" id="KW-1185">Reference proteome</keyword>
<feature type="transmembrane region" description="Helical" evidence="6">
    <location>
        <begin position="256"/>
        <end position="279"/>
    </location>
</feature>
<feature type="domain" description="Major facilitator superfamily (MFS) profile" evidence="7">
    <location>
        <begin position="14"/>
        <end position="406"/>
    </location>
</feature>
<keyword evidence="2" id="KW-1003">Cell membrane</keyword>
<dbReference type="EMBL" id="JALKHS010000003">
    <property type="protein sequence ID" value="MCK0530177.1"/>
    <property type="molecule type" value="Genomic_DNA"/>
</dbReference>
<feature type="transmembrane region" description="Helical" evidence="6">
    <location>
        <begin position="291"/>
        <end position="309"/>
    </location>
</feature>
<evidence type="ECO:0000256" key="2">
    <source>
        <dbReference type="ARBA" id="ARBA00022475"/>
    </source>
</evidence>
<feature type="transmembrane region" description="Helical" evidence="6">
    <location>
        <begin position="80"/>
        <end position="99"/>
    </location>
</feature>
<dbReference type="InterPro" id="IPR020846">
    <property type="entry name" value="MFS_dom"/>
</dbReference>
<feature type="transmembrane region" description="Helical" evidence="6">
    <location>
        <begin position="47"/>
        <end position="68"/>
    </location>
</feature>
<dbReference type="InterPro" id="IPR011701">
    <property type="entry name" value="MFS"/>
</dbReference>
<organism evidence="8 9">
    <name type="scientific">Sphingobium agri</name>
    <dbReference type="NCBI Taxonomy" id="2933566"/>
    <lineage>
        <taxon>Bacteria</taxon>
        <taxon>Pseudomonadati</taxon>
        <taxon>Pseudomonadota</taxon>
        <taxon>Alphaproteobacteria</taxon>
        <taxon>Sphingomonadales</taxon>
        <taxon>Sphingomonadaceae</taxon>
        <taxon>Sphingobium</taxon>
    </lineage>
</organism>
<evidence type="ECO:0000259" key="7">
    <source>
        <dbReference type="PROSITE" id="PS50850"/>
    </source>
</evidence>
<dbReference type="Proteomes" id="UP001203512">
    <property type="component" value="Unassembled WGS sequence"/>
</dbReference>
<comment type="subcellular location">
    <subcellularLocation>
        <location evidence="1">Cell membrane</location>
        <topology evidence="1">Multi-pass membrane protein</topology>
    </subcellularLocation>
</comment>
<dbReference type="CDD" id="cd06174">
    <property type="entry name" value="MFS"/>
    <property type="match status" value="1"/>
</dbReference>
<evidence type="ECO:0000313" key="9">
    <source>
        <dbReference type="Proteomes" id="UP001203512"/>
    </source>
</evidence>
<protein>
    <submittedName>
        <fullName evidence="8">MFS transporter</fullName>
    </submittedName>
</protein>
<evidence type="ECO:0000256" key="5">
    <source>
        <dbReference type="ARBA" id="ARBA00023136"/>
    </source>
</evidence>
<name>A0ABT0DST7_9SPHN</name>
<evidence type="ECO:0000256" key="4">
    <source>
        <dbReference type="ARBA" id="ARBA00022989"/>
    </source>
</evidence>
<accession>A0ABT0DST7</accession>
<dbReference type="InterPro" id="IPR050189">
    <property type="entry name" value="MFS_Efflux_Transporters"/>
</dbReference>
<keyword evidence="3 6" id="KW-0812">Transmembrane</keyword>
<feature type="transmembrane region" description="Helical" evidence="6">
    <location>
        <begin position="315"/>
        <end position="338"/>
    </location>
</feature>
<dbReference type="Gene3D" id="1.20.1250.20">
    <property type="entry name" value="MFS general substrate transporter like domains"/>
    <property type="match status" value="2"/>
</dbReference>
<sequence length="472" mass="50846">MTDDQQVHFRAWAALGLCFIATVIIFLPYVGYSTQVTSMMADLSMDYTMVGALASATALSGGIVVYTAGGLFNRWGIKNICIAGLVLSALGQCFFSIASTYQTMLAARIFQGAAIPLLFVGPYTIAMHWAEHSKRLGVFMGVMLSTDGIGTMLVGYAYSHVLEFRGWRIGSLWGAAALLIIAGLVWLLLQEPESAASVDPSVRTDKPSQLVQYLSVLRQTNVRVAALFLTGVWGTYSVAIYWVPTLLIEEGHWSEATAGFAGALYPFAGVVSAVTFGLLSDRLGHRKPLMLISGIGMVLSFMGAAMAVAQHRYDVLAMTLPLGGLFAYGGLPLAYCLATDAVGLELAGMATGCIMGTGLICGGVIYPLVLGYVRDSTGLYTLGFVSAGGSLLMFNFIAVLFGRDVVSSSHGAEHGAPARSATWSARFLDLELRKGRVLNGNFSSYRCRLRHWRWRGQEARRTRGLHRLGRPK</sequence>
<evidence type="ECO:0000256" key="1">
    <source>
        <dbReference type="ARBA" id="ARBA00004651"/>
    </source>
</evidence>
<dbReference type="InterPro" id="IPR036259">
    <property type="entry name" value="MFS_trans_sf"/>
</dbReference>
<dbReference type="Pfam" id="PF07690">
    <property type="entry name" value="MFS_1"/>
    <property type="match status" value="1"/>
</dbReference>
<evidence type="ECO:0000256" key="3">
    <source>
        <dbReference type="ARBA" id="ARBA00022692"/>
    </source>
</evidence>